<dbReference type="Pfam" id="PF01548">
    <property type="entry name" value="DEDD_Tnp_IS110"/>
    <property type="match status" value="1"/>
</dbReference>
<organism evidence="3 4">
    <name type="scientific">Gordonibacter pamelaeae</name>
    <dbReference type="NCBI Taxonomy" id="471189"/>
    <lineage>
        <taxon>Bacteria</taxon>
        <taxon>Bacillati</taxon>
        <taxon>Actinomycetota</taxon>
        <taxon>Coriobacteriia</taxon>
        <taxon>Eggerthellales</taxon>
        <taxon>Eggerthellaceae</taxon>
        <taxon>Gordonibacter</taxon>
    </lineage>
</organism>
<feature type="domain" description="Transposase IS110-like N-terminal" evidence="2">
    <location>
        <begin position="11"/>
        <end position="91"/>
    </location>
</feature>
<feature type="region of interest" description="Disordered" evidence="1">
    <location>
        <begin position="104"/>
        <end position="135"/>
    </location>
</feature>
<gene>
    <name evidence="3" type="ORF">C1877_05595</name>
</gene>
<dbReference type="Proteomes" id="UP000254000">
    <property type="component" value="Unassembled WGS sequence"/>
</dbReference>
<dbReference type="EMBL" id="PPTS01000003">
    <property type="protein sequence ID" value="RDB65605.1"/>
    <property type="molecule type" value="Genomic_DNA"/>
</dbReference>
<evidence type="ECO:0000259" key="2">
    <source>
        <dbReference type="Pfam" id="PF01548"/>
    </source>
</evidence>
<feature type="compositionally biased region" description="Basic and acidic residues" evidence="1">
    <location>
        <begin position="126"/>
        <end position="135"/>
    </location>
</feature>
<dbReference type="GO" id="GO:0006313">
    <property type="term" value="P:DNA transposition"/>
    <property type="evidence" value="ECO:0007669"/>
    <property type="project" value="InterPro"/>
</dbReference>
<dbReference type="GO" id="GO:0003677">
    <property type="term" value="F:DNA binding"/>
    <property type="evidence" value="ECO:0007669"/>
    <property type="project" value="InterPro"/>
</dbReference>
<evidence type="ECO:0000313" key="3">
    <source>
        <dbReference type="EMBL" id="RDB65605.1"/>
    </source>
</evidence>
<reference evidence="3 4" key="1">
    <citation type="journal article" date="2018" name="Elife">
        <title>Discovery and characterization of a prevalent human gut bacterial enzyme sufficient for the inactivation of a family of plant toxins.</title>
        <authorList>
            <person name="Koppel N."/>
            <person name="Bisanz J.E."/>
            <person name="Pandelia M.E."/>
            <person name="Turnbaugh P.J."/>
            <person name="Balskus E.P."/>
        </authorList>
    </citation>
    <scope>NUCLEOTIDE SEQUENCE [LARGE SCALE GENOMIC DNA]</scope>
    <source>
        <strain evidence="3 4">3C</strain>
    </source>
</reference>
<accession>A0A369M556</accession>
<dbReference type="InterPro" id="IPR002525">
    <property type="entry name" value="Transp_IS110-like_N"/>
</dbReference>
<dbReference type="RefSeq" id="WP_114568627.1">
    <property type="nucleotide sequence ID" value="NZ_CABMMS010000003.1"/>
</dbReference>
<protein>
    <recommendedName>
        <fullName evidence="2">Transposase IS110-like N-terminal domain-containing protein</fullName>
    </recommendedName>
</protein>
<evidence type="ECO:0000313" key="4">
    <source>
        <dbReference type="Proteomes" id="UP000254000"/>
    </source>
</evidence>
<sequence>MSELEKDLVFAGVDTHKDTHTLCLLDHMGRAIGTFRFAADAKGYDALAGKIGGPATCVGVGVEGTGSYGAGLTRRLLELWYCVYEVMVPGRASASRAVRRAIRPTPRWRRGRFSPGSTCRSPRTSPDGRRNSGSS</sequence>
<dbReference type="GeneID" id="78359182"/>
<proteinExistence type="predicted"/>
<dbReference type="OrthoDB" id="4337860at2"/>
<evidence type="ECO:0000256" key="1">
    <source>
        <dbReference type="SAM" id="MobiDB-lite"/>
    </source>
</evidence>
<feature type="compositionally biased region" description="Polar residues" evidence="1">
    <location>
        <begin position="115"/>
        <end position="124"/>
    </location>
</feature>
<comment type="caution">
    <text evidence="3">The sequence shown here is derived from an EMBL/GenBank/DDBJ whole genome shotgun (WGS) entry which is preliminary data.</text>
</comment>
<name>A0A369M556_9ACTN</name>
<dbReference type="AlphaFoldDB" id="A0A369M556"/>
<dbReference type="GO" id="GO:0004803">
    <property type="term" value="F:transposase activity"/>
    <property type="evidence" value="ECO:0007669"/>
    <property type="project" value="InterPro"/>
</dbReference>
<keyword evidence="4" id="KW-1185">Reference proteome</keyword>